<dbReference type="PANTHER" id="PTHR43806:SF65">
    <property type="entry name" value="SERINE PROTEASE APRX"/>
    <property type="match status" value="1"/>
</dbReference>
<evidence type="ECO:0000259" key="9">
    <source>
        <dbReference type="Pfam" id="PF00082"/>
    </source>
</evidence>
<evidence type="ECO:0000256" key="1">
    <source>
        <dbReference type="ARBA" id="ARBA00011073"/>
    </source>
</evidence>
<dbReference type="GO" id="GO:0006508">
    <property type="term" value="P:proteolysis"/>
    <property type="evidence" value="ECO:0007669"/>
    <property type="project" value="UniProtKB-KW"/>
</dbReference>
<evidence type="ECO:0000256" key="4">
    <source>
        <dbReference type="ARBA" id="ARBA00022825"/>
    </source>
</evidence>
<evidence type="ECO:0000256" key="6">
    <source>
        <dbReference type="PROSITE-ProRule" id="PRU01240"/>
    </source>
</evidence>
<dbReference type="PROSITE" id="PS00137">
    <property type="entry name" value="SUBTILASE_HIS"/>
    <property type="match status" value="1"/>
</dbReference>
<accession>R1AR17</accession>
<evidence type="ECO:0000313" key="13">
    <source>
        <dbReference type="Proteomes" id="UP000013378"/>
    </source>
</evidence>
<dbReference type="Gene3D" id="3.30.70.80">
    <property type="entry name" value="Peptidase S8 propeptide/proteinase inhibitor I9"/>
    <property type="match status" value="1"/>
</dbReference>
<evidence type="ECO:0000259" key="11">
    <source>
        <dbReference type="Pfam" id="PF18237"/>
    </source>
</evidence>
<dbReference type="GO" id="GO:0004252">
    <property type="term" value="F:serine-type endopeptidase activity"/>
    <property type="evidence" value="ECO:0007669"/>
    <property type="project" value="UniProtKB-UniRule"/>
</dbReference>
<sequence>MKKVLKCKKTLAILVFALMLTAIGTYGFAVVGPDKSEVEKDQTPKKEISKMYDKNNNKIFENLEKKLEKASDKENLPVIVVFKNKPDKNNLKNILGNYKTKHEYKNIPAIAMELNKGQIKKLTKLDLIEHIEYDEPVRAFNDTANYWFGTEKARSDFNVEGDKDGSINQYSKYDIVVAVIDTGIDYTHVDLDGSKVIAWKDYVNGRTTPYDDNDHGTHVAGIIAGEGDGNPDYKGVAEGAALVGLKVLDKRGSGSMSDVTAAIDWCVTYKDTYGIDVINLSLGTSSSSDGTDATSLAVNNAVDNGITVVVAAGNAGPAKYTIGSPGAAEKAITVAAMADVGELGFNLTDFSSRGPTADGRTKPDVSAPGYNITAPEANSSNGYITYSGTSMATPFTAGTVALMLDANPSLSPTEIKNILMNTAEDWGPSGKDIEYGMGRLDGYEAIETAGNFNGSNLATPNHIYASETLSGSQASDIYEFTVNNTNYPVAVTLIMPNWTSSWFSTDPDFDVYVYDPSGNTVGSSTTTKRQENVNFTPTQTGTYTIEVYSYSGDGSYFFDLSTGGSSLTLTQDQ</sequence>
<dbReference type="AlphaFoldDB" id="R1AR17"/>
<gene>
    <name evidence="12" type="ORF">L21TH_2417</name>
</gene>
<dbReference type="InterPro" id="IPR050131">
    <property type="entry name" value="Peptidase_S8_subtilisin-like"/>
</dbReference>
<dbReference type="PROSITE" id="PS51892">
    <property type="entry name" value="SUBTILASE"/>
    <property type="match status" value="1"/>
</dbReference>
<evidence type="ECO:0000256" key="8">
    <source>
        <dbReference type="SAM" id="SignalP"/>
    </source>
</evidence>
<keyword evidence="4 6" id="KW-0720">Serine protease</keyword>
<dbReference type="Proteomes" id="UP000013378">
    <property type="component" value="Unassembled WGS sequence"/>
</dbReference>
<dbReference type="InterPro" id="IPR036852">
    <property type="entry name" value="Peptidase_S8/S53_dom_sf"/>
</dbReference>
<dbReference type="Gene3D" id="2.60.120.380">
    <property type="match status" value="1"/>
</dbReference>
<protein>
    <submittedName>
        <fullName evidence="12">Peptidase S8 and S53, subtilisin, kexin, sedolisin</fullName>
    </submittedName>
</protein>
<feature type="domain" description="Peptidase S8/S53" evidence="9">
    <location>
        <begin position="174"/>
        <end position="438"/>
    </location>
</feature>
<dbReference type="Pfam" id="PF04151">
    <property type="entry name" value="PPC"/>
    <property type="match status" value="1"/>
</dbReference>
<keyword evidence="2 6" id="KW-0645">Protease</keyword>
<reference evidence="12 13" key="1">
    <citation type="journal article" date="2015" name="Geomicrobiol. J.">
        <title>Caldisalinibacter kiritimatiensis gen. nov., sp. nov., a moderately thermohalophilic thiosulfate-reducing bacterium from a hypersaline microbial mat.</title>
        <authorList>
            <person name="Ben Hania W."/>
            <person name="Joseph M."/>
            <person name="Fiebig A."/>
            <person name="Bunk B."/>
            <person name="Klenk H.-P."/>
            <person name="Fardeau M.-L."/>
            <person name="Spring S."/>
        </authorList>
    </citation>
    <scope>NUCLEOTIDE SEQUENCE [LARGE SCALE GENOMIC DNA]</scope>
    <source>
        <strain evidence="12 13">L21-TH-D2</strain>
    </source>
</reference>
<evidence type="ECO:0000256" key="3">
    <source>
        <dbReference type="ARBA" id="ARBA00022801"/>
    </source>
</evidence>
<evidence type="ECO:0000256" key="5">
    <source>
        <dbReference type="PIRSR" id="PIRSR615500-1"/>
    </source>
</evidence>
<dbReference type="InterPro" id="IPR015500">
    <property type="entry name" value="Peptidase_S8_subtilisin-rel"/>
</dbReference>
<evidence type="ECO:0000256" key="2">
    <source>
        <dbReference type="ARBA" id="ARBA00022670"/>
    </source>
</evidence>
<dbReference type="Gene3D" id="3.40.50.200">
    <property type="entry name" value="Peptidase S8/S53 domain"/>
    <property type="match status" value="1"/>
</dbReference>
<evidence type="ECO:0000259" key="10">
    <source>
        <dbReference type="Pfam" id="PF04151"/>
    </source>
</evidence>
<dbReference type="EMBL" id="ARZA01000267">
    <property type="protein sequence ID" value="EOC99582.1"/>
    <property type="molecule type" value="Genomic_DNA"/>
</dbReference>
<comment type="caution">
    <text evidence="12">The sequence shown here is derived from an EMBL/GenBank/DDBJ whole genome shotgun (WGS) entry which is preliminary data.</text>
</comment>
<dbReference type="SUPFAM" id="SSF52743">
    <property type="entry name" value="Subtilisin-like"/>
    <property type="match status" value="1"/>
</dbReference>
<comment type="similarity">
    <text evidence="1 6 7">Belongs to the peptidase S8 family.</text>
</comment>
<dbReference type="InterPro" id="IPR000209">
    <property type="entry name" value="Peptidase_S8/S53_dom"/>
</dbReference>
<dbReference type="Pfam" id="PF18237">
    <property type="entry name" value="Tk-SP_N-pro"/>
    <property type="match status" value="1"/>
</dbReference>
<organism evidence="12 13">
    <name type="scientific">Caldisalinibacter kiritimatiensis</name>
    <dbReference type="NCBI Taxonomy" id="1304284"/>
    <lineage>
        <taxon>Bacteria</taxon>
        <taxon>Bacillati</taxon>
        <taxon>Bacillota</taxon>
        <taxon>Tissierellia</taxon>
        <taxon>Tissierellales</taxon>
        <taxon>Thermohalobacteraceae</taxon>
        <taxon>Caldisalinibacter</taxon>
    </lineage>
</organism>
<dbReference type="CDD" id="cd07487">
    <property type="entry name" value="Peptidases_S8_1"/>
    <property type="match status" value="1"/>
</dbReference>
<dbReference type="InterPro" id="IPR041326">
    <property type="entry name" value="Tk-SP_N-pro"/>
</dbReference>
<name>R1AR17_9FIRM</name>
<dbReference type="PROSITE" id="PS00136">
    <property type="entry name" value="SUBTILASE_ASP"/>
    <property type="match status" value="1"/>
</dbReference>
<evidence type="ECO:0000256" key="7">
    <source>
        <dbReference type="RuleBase" id="RU003355"/>
    </source>
</evidence>
<keyword evidence="8" id="KW-0732">Signal</keyword>
<feature type="active site" description="Charge relay system" evidence="5 6">
    <location>
        <position position="390"/>
    </location>
</feature>
<dbReference type="PRINTS" id="PR00723">
    <property type="entry name" value="SUBTILISIN"/>
</dbReference>
<keyword evidence="13" id="KW-1185">Reference proteome</keyword>
<feature type="domain" description="Peptidase C-terminal archaeal/bacterial" evidence="10">
    <location>
        <begin position="475"/>
        <end position="549"/>
    </location>
</feature>
<feature type="signal peptide" evidence="8">
    <location>
        <begin position="1"/>
        <end position="29"/>
    </location>
</feature>
<feature type="chain" id="PRO_5004345700" evidence="8">
    <location>
        <begin position="30"/>
        <end position="573"/>
    </location>
</feature>
<feature type="domain" description="Tk-SP N-propeptide" evidence="11">
    <location>
        <begin position="54"/>
        <end position="118"/>
    </location>
</feature>
<proteinExistence type="inferred from homology"/>
<feature type="active site" description="Charge relay system" evidence="5 6">
    <location>
        <position position="181"/>
    </location>
</feature>
<dbReference type="Pfam" id="PF00082">
    <property type="entry name" value="Peptidase_S8"/>
    <property type="match status" value="1"/>
</dbReference>
<dbReference type="RefSeq" id="WP_006316919.1">
    <property type="nucleotide sequence ID" value="NZ_ARZA01000267.1"/>
</dbReference>
<dbReference type="STRING" id="1304284.L21TH_2417"/>
<dbReference type="InterPro" id="IPR037045">
    <property type="entry name" value="S8pro/Inhibitor_I9_sf"/>
</dbReference>
<dbReference type="InterPro" id="IPR023828">
    <property type="entry name" value="Peptidase_S8_Ser-AS"/>
</dbReference>
<dbReference type="OrthoDB" id="9798386at2"/>
<dbReference type="PANTHER" id="PTHR43806">
    <property type="entry name" value="PEPTIDASE S8"/>
    <property type="match status" value="1"/>
</dbReference>
<dbReference type="PROSITE" id="PS00138">
    <property type="entry name" value="SUBTILASE_SER"/>
    <property type="match status" value="1"/>
</dbReference>
<dbReference type="eggNOG" id="COG1404">
    <property type="taxonomic scope" value="Bacteria"/>
</dbReference>
<dbReference type="InterPro" id="IPR007280">
    <property type="entry name" value="Peptidase_C_arc/bac"/>
</dbReference>
<keyword evidence="3 6" id="KW-0378">Hydrolase</keyword>
<dbReference type="InterPro" id="IPR023827">
    <property type="entry name" value="Peptidase_S8_Asp-AS"/>
</dbReference>
<feature type="active site" description="Charge relay system" evidence="5 6">
    <location>
        <position position="215"/>
    </location>
</feature>
<dbReference type="InterPro" id="IPR022398">
    <property type="entry name" value="Peptidase_S8_His-AS"/>
</dbReference>
<evidence type="ECO:0000313" key="12">
    <source>
        <dbReference type="EMBL" id="EOC99582.1"/>
    </source>
</evidence>